<name>A0ACC5R1Y1_9HYPH</name>
<organism evidence="1 2">
    <name type="scientific">Taklimakanibacter albus</name>
    <dbReference type="NCBI Taxonomy" id="2800327"/>
    <lineage>
        <taxon>Bacteria</taxon>
        <taxon>Pseudomonadati</taxon>
        <taxon>Pseudomonadota</taxon>
        <taxon>Alphaproteobacteria</taxon>
        <taxon>Hyphomicrobiales</taxon>
        <taxon>Aestuariivirgaceae</taxon>
        <taxon>Taklimakanibacter</taxon>
    </lineage>
</organism>
<gene>
    <name evidence="1" type="ORF">JHL16_09690</name>
</gene>
<keyword evidence="2" id="KW-1185">Reference proteome</keyword>
<sequence>MGEVDAQGQSQVWVAAIRAADLAPNDATRIQHNQSCIALYNLDGRFYATAGICTHAHAFLSEGYINGQTIECPLHQGLFHIPTGKPLSPPVTEALKTYQTKIEQGTVYVLVDGG</sequence>
<comment type="caution">
    <text evidence="1">The sequence shown here is derived from an EMBL/GenBank/DDBJ whole genome shotgun (WGS) entry which is preliminary data.</text>
</comment>
<evidence type="ECO:0000313" key="2">
    <source>
        <dbReference type="Proteomes" id="UP000616151"/>
    </source>
</evidence>
<protein>
    <submittedName>
        <fullName evidence="1">Non-heme iron oxygenase ferredoxin subunit</fullName>
    </submittedName>
</protein>
<reference evidence="1" key="1">
    <citation type="submission" date="2021-01" db="EMBL/GenBank/DDBJ databases">
        <authorList>
            <person name="Sun Q."/>
        </authorList>
    </citation>
    <scope>NUCLEOTIDE SEQUENCE</scope>
    <source>
        <strain evidence="1">YIM B02566</strain>
    </source>
</reference>
<evidence type="ECO:0000313" key="1">
    <source>
        <dbReference type="EMBL" id="MBK1866624.1"/>
    </source>
</evidence>
<accession>A0ACC5R1Y1</accession>
<proteinExistence type="predicted"/>
<dbReference type="Proteomes" id="UP000616151">
    <property type="component" value="Unassembled WGS sequence"/>
</dbReference>
<dbReference type="EMBL" id="JAENHL010000006">
    <property type="protein sequence ID" value="MBK1866624.1"/>
    <property type="molecule type" value="Genomic_DNA"/>
</dbReference>